<evidence type="ECO:0000256" key="6">
    <source>
        <dbReference type="SAM" id="Phobius"/>
    </source>
</evidence>
<proteinExistence type="predicted"/>
<feature type="transmembrane region" description="Helical" evidence="6">
    <location>
        <begin position="305"/>
        <end position="325"/>
    </location>
</feature>
<evidence type="ECO:0000256" key="4">
    <source>
        <dbReference type="ARBA" id="ARBA00022989"/>
    </source>
</evidence>
<feature type="transmembrane region" description="Helical" evidence="6">
    <location>
        <begin position="180"/>
        <end position="202"/>
    </location>
</feature>
<keyword evidence="5 6" id="KW-0472">Membrane</keyword>
<evidence type="ECO:0000256" key="1">
    <source>
        <dbReference type="ARBA" id="ARBA00004141"/>
    </source>
</evidence>
<keyword evidence="3 6" id="KW-0812">Transmembrane</keyword>
<organism evidence="8 9">
    <name type="scientific">Stakelama flava</name>
    <dbReference type="NCBI Taxonomy" id="2860338"/>
    <lineage>
        <taxon>Bacteria</taxon>
        <taxon>Pseudomonadati</taxon>
        <taxon>Pseudomonadota</taxon>
        <taxon>Alphaproteobacteria</taxon>
        <taxon>Sphingomonadales</taxon>
        <taxon>Sphingomonadaceae</taxon>
        <taxon>Stakelama</taxon>
    </lineage>
</organism>
<feature type="transmembrane region" description="Helical" evidence="6">
    <location>
        <begin position="94"/>
        <end position="117"/>
    </location>
</feature>
<feature type="transmembrane region" description="Helical" evidence="6">
    <location>
        <begin position="364"/>
        <end position="386"/>
    </location>
</feature>
<reference evidence="8 9" key="1">
    <citation type="submission" date="2021-07" db="EMBL/GenBank/DDBJ databases">
        <title>Stakelama flava sp. nov., a novel endophytic bacterium isolated from branch of Kandelia candel.</title>
        <authorList>
            <person name="Tuo L."/>
        </authorList>
    </citation>
    <scope>NUCLEOTIDE SEQUENCE [LARGE SCALE GENOMIC DNA]</scope>
    <source>
        <strain evidence="8 9">CBK3Z-3</strain>
    </source>
</reference>
<dbReference type="InterPro" id="IPR011701">
    <property type="entry name" value="MFS"/>
</dbReference>
<feature type="transmembrane region" description="Helical" evidence="6">
    <location>
        <begin position="406"/>
        <end position="426"/>
    </location>
</feature>
<name>A0ABS6XPV1_9SPHN</name>
<evidence type="ECO:0000259" key="7">
    <source>
        <dbReference type="PROSITE" id="PS50850"/>
    </source>
</evidence>
<dbReference type="PANTHER" id="PTHR23505:SF79">
    <property type="entry name" value="PROTEIN SPINSTER"/>
    <property type="match status" value="1"/>
</dbReference>
<keyword evidence="2" id="KW-0813">Transport</keyword>
<protein>
    <submittedName>
        <fullName evidence="8">MFS transporter</fullName>
    </submittedName>
</protein>
<feature type="transmembrane region" description="Helical" evidence="6">
    <location>
        <begin position="61"/>
        <end position="82"/>
    </location>
</feature>
<comment type="caution">
    <text evidence="8">The sequence shown here is derived from an EMBL/GenBank/DDBJ whole genome shotgun (WGS) entry which is preliminary data.</text>
</comment>
<keyword evidence="9" id="KW-1185">Reference proteome</keyword>
<dbReference type="EMBL" id="JAHWZX010000013">
    <property type="protein sequence ID" value="MBW4331813.1"/>
    <property type="molecule type" value="Genomic_DNA"/>
</dbReference>
<feature type="transmembrane region" description="Helical" evidence="6">
    <location>
        <begin position="331"/>
        <end position="352"/>
    </location>
</feature>
<evidence type="ECO:0000256" key="5">
    <source>
        <dbReference type="ARBA" id="ARBA00023136"/>
    </source>
</evidence>
<dbReference type="InterPro" id="IPR044770">
    <property type="entry name" value="MFS_spinster-like"/>
</dbReference>
<dbReference type="Proteomes" id="UP001197214">
    <property type="component" value="Unassembled WGS sequence"/>
</dbReference>
<evidence type="ECO:0000313" key="9">
    <source>
        <dbReference type="Proteomes" id="UP001197214"/>
    </source>
</evidence>
<sequence length="429" mass="45749">MSPDAASPEPLPSTDRAAMMSGRGWFVVAMLMTTYSFSWMDRFLMVILVDPISKDLHVSNTQIGLLTGFGASLLYSLAGFPIARMADRASRSTIISTVLGVWSSLTAATSLVTSFAGLALTRFGIAIASAGCSPAAYSLISDYFPERRRGTAIAIYSLGISIGTWAGLSLGGLVADRFGWRQAFLFLGLPGVLFALFMAFALKEPLRGRFDNAQGETDRHYSAREAAGFFLRNRAFLGIAFGFGFISCASAAFENWIPTYLIRAHDLSATEVGAISGLFQGLTGIIGALAFGILADRLARRDRRWYLWIPLLCTAVIGPLILLFFQLSLNASYGCYFAIEFMISGYSAPLFAAGQMLLPPRLRALGMATILFVLNVVGQGLGPFLAGFASDLIGGGPAGGLGPAIMMMQIFSVLGAAALLMASATFRKA</sequence>
<comment type="subcellular location">
    <subcellularLocation>
        <location evidence="1">Membrane</location>
        <topology evidence="1">Multi-pass membrane protein</topology>
    </subcellularLocation>
</comment>
<dbReference type="PANTHER" id="PTHR23505">
    <property type="entry name" value="SPINSTER"/>
    <property type="match status" value="1"/>
</dbReference>
<gene>
    <name evidence="8" type="ORF">KY084_13140</name>
</gene>
<keyword evidence="4 6" id="KW-1133">Transmembrane helix</keyword>
<accession>A0ABS6XPV1</accession>
<evidence type="ECO:0000256" key="2">
    <source>
        <dbReference type="ARBA" id="ARBA00022448"/>
    </source>
</evidence>
<dbReference type="RefSeq" id="WP_219238932.1">
    <property type="nucleotide sequence ID" value="NZ_JAHWZX010000013.1"/>
</dbReference>
<dbReference type="InterPro" id="IPR020846">
    <property type="entry name" value="MFS_dom"/>
</dbReference>
<feature type="transmembrane region" description="Helical" evidence="6">
    <location>
        <begin position="123"/>
        <end position="140"/>
    </location>
</feature>
<feature type="transmembrane region" description="Helical" evidence="6">
    <location>
        <begin position="235"/>
        <end position="253"/>
    </location>
</feature>
<evidence type="ECO:0000256" key="3">
    <source>
        <dbReference type="ARBA" id="ARBA00022692"/>
    </source>
</evidence>
<feature type="transmembrane region" description="Helical" evidence="6">
    <location>
        <begin position="273"/>
        <end position="293"/>
    </location>
</feature>
<feature type="domain" description="Major facilitator superfamily (MFS) profile" evidence="7">
    <location>
        <begin position="27"/>
        <end position="429"/>
    </location>
</feature>
<dbReference type="PROSITE" id="PS50850">
    <property type="entry name" value="MFS"/>
    <property type="match status" value="1"/>
</dbReference>
<feature type="transmembrane region" description="Helical" evidence="6">
    <location>
        <begin position="152"/>
        <end position="174"/>
    </location>
</feature>
<dbReference type="CDD" id="cd17328">
    <property type="entry name" value="MFS_spinster_like"/>
    <property type="match status" value="1"/>
</dbReference>
<dbReference type="Pfam" id="PF07690">
    <property type="entry name" value="MFS_1"/>
    <property type="match status" value="1"/>
</dbReference>
<feature type="transmembrane region" description="Helical" evidence="6">
    <location>
        <begin position="25"/>
        <end position="49"/>
    </location>
</feature>
<evidence type="ECO:0000313" key="8">
    <source>
        <dbReference type="EMBL" id="MBW4331813.1"/>
    </source>
</evidence>